<dbReference type="Proteomes" id="UP000292447">
    <property type="component" value="Chromosome I"/>
</dbReference>
<sequence>MSSIRGFTITLTTECTRVDLPQHKKFMKKRRTMCSLIWIKLKRCSRPTKRRTLRTSS</sequence>
<name>A0A4P6XIZ2_9ASCO</name>
<evidence type="ECO:0000313" key="2">
    <source>
        <dbReference type="Proteomes" id="UP000292447"/>
    </source>
</evidence>
<proteinExistence type="predicted"/>
<dbReference type="AlphaFoldDB" id="A0A4P6XIZ2"/>
<organism evidence="1 2">
    <name type="scientific">Metschnikowia aff. pulcherrima</name>
    <dbReference type="NCBI Taxonomy" id="2163413"/>
    <lineage>
        <taxon>Eukaryota</taxon>
        <taxon>Fungi</taxon>
        <taxon>Dikarya</taxon>
        <taxon>Ascomycota</taxon>
        <taxon>Saccharomycotina</taxon>
        <taxon>Pichiomycetes</taxon>
        <taxon>Metschnikowiaceae</taxon>
        <taxon>Metschnikowia</taxon>
    </lineage>
</organism>
<protein>
    <submittedName>
        <fullName evidence="1">Uncharacterized protein</fullName>
    </submittedName>
</protein>
<gene>
    <name evidence="1" type="ORF">METSCH_A12540</name>
</gene>
<keyword evidence="2" id="KW-1185">Reference proteome</keyword>
<reference evidence="2" key="1">
    <citation type="submission" date="2019-03" db="EMBL/GenBank/DDBJ databases">
        <title>Snf2 controls pulcherriminic acid biosynthesis and connects pigmentation and antifungal activity of the yeast Metschnikowia pulcherrima.</title>
        <authorList>
            <person name="Gore-Lloyd D."/>
            <person name="Sumann I."/>
            <person name="Brachmann A.O."/>
            <person name="Schneeberger K."/>
            <person name="Ortiz-Merino R.A."/>
            <person name="Moreno-Beltran M."/>
            <person name="Schlaefli M."/>
            <person name="Kirner P."/>
            <person name="Santos Kron A."/>
            <person name="Wolfe K.H."/>
            <person name="Piel J."/>
            <person name="Ahrens C.H."/>
            <person name="Henk D."/>
            <person name="Freimoser F.M."/>
        </authorList>
    </citation>
    <scope>NUCLEOTIDE SEQUENCE [LARGE SCALE GENOMIC DNA]</scope>
    <source>
        <strain evidence="2">APC 1.2</strain>
    </source>
</reference>
<dbReference type="EMBL" id="CP034456">
    <property type="protein sequence ID" value="QBM86609.1"/>
    <property type="molecule type" value="Genomic_DNA"/>
</dbReference>
<accession>A0A4P6XIZ2</accession>
<evidence type="ECO:0000313" key="1">
    <source>
        <dbReference type="EMBL" id="QBM86609.1"/>
    </source>
</evidence>